<organism evidence="1 2">
    <name type="scientific">Lentzea rhizosphaerae</name>
    <dbReference type="NCBI Taxonomy" id="2041025"/>
    <lineage>
        <taxon>Bacteria</taxon>
        <taxon>Bacillati</taxon>
        <taxon>Actinomycetota</taxon>
        <taxon>Actinomycetes</taxon>
        <taxon>Pseudonocardiales</taxon>
        <taxon>Pseudonocardiaceae</taxon>
        <taxon>Lentzea</taxon>
    </lineage>
</organism>
<evidence type="ECO:0000313" key="2">
    <source>
        <dbReference type="Proteomes" id="UP001595690"/>
    </source>
</evidence>
<keyword evidence="2" id="KW-1185">Reference proteome</keyword>
<name>A0ABV8BUS7_9PSEU</name>
<protein>
    <submittedName>
        <fullName evidence="1">Uncharacterized protein</fullName>
    </submittedName>
</protein>
<dbReference type="EMBL" id="JBHRZI010000015">
    <property type="protein sequence ID" value="MFC3893770.1"/>
    <property type="molecule type" value="Genomic_DNA"/>
</dbReference>
<sequence>MHPFGGAGVRAGGLFQAFDPGARLLEVLTRHFQELAQIGRLRQSFGPVETREAQLLLEILDVLDDLTSMKTSVHNVESGVQRN</sequence>
<proteinExistence type="predicted"/>
<gene>
    <name evidence="1" type="ORF">ACFOWZ_20030</name>
</gene>
<accession>A0ABV8BUS7</accession>
<comment type="caution">
    <text evidence="1">The sequence shown here is derived from an EMBL/GenBank/DDBJ whole genome shotgun (WGS) entry which is preliminary data.</text>
</comment>
<evidence type="ECO:0000313" key="1">
    <source>
        <dbReference type="EMBL" id="MFC3893770.1"/>
    </source>
</evidence>
<reference evidence="2" key="1">
    <citation type="journal article" date="2019" name="Int. J. Syst. Evol. Microbiol.">
        <title>The Global Catalogue of Microorganisms (GCM) 10K type strain sequencing project: providing services to taxonomists for standard genome sequencing and annotation.</title>
        <authorList>
            <consortium name="The Broad Institute Genomics Platform"/>
            <consortium name="The Broad Institute Genome Sequencing Center for Infectious Disease"/>
            <person name="Wu L."/>
            <person name="Ma J."/>
        </authorList>
    </citation>
    <scope>NUCLEOTIDE SEQUENCE [LARGE SCALE GENOMIC DNA]</scope>
    <source>
        <strain evidence="2">CGMCC 4.7405</strain>
    </source>
</reference>
<dbReference type="Proteomes" id="UP001595690">
    <property type="component" value="Unassembled WGS sequence"/>
</dbReference>
<dbReference type="RefSeq" id="WP_382374550.1">
    <property type="nucleotide sequence ID" value="NZ_JBHRZI010000015.1"/>
</dbReference>